<organism evidence="1 2">
    <name type="scientific">Periplaneta americana</name>
    <name type="common">American cockroach</name>
    <name type="synonym">Blatta americana</name>
    <dbReference type="NCBI Taxonomy" id="6978"/>
    <lineage>
        <taxon>Eukaryota</taxon>
        <taxon>Metazoa</taxon>
        <taxon>Ecdysozoa</taxon>
        <taxon>Arthropoda</taxon>
        <taxon>Hexapoda</taxon>
        <taxon>Insecta</taxon>
        <taxon>Pterygota</taxon>
        <taxon>Neoptera</taxon>
        <taxon>Polyneoptera</taxon>
        <taxon>Dictyoptera</taxon>
        <taxon>Blattodea</taxon>
        <taxon>Blattoidea</taxon>
        <taxon>Blattidae</taxon>
        <taxon>Blattinae</taxon>
        <taxon>Periplaneta</taxon>
    </lineage>
</organism>
<protein>
    <submittedName>
        <fullName evidence="1">Uncharacterized protein</fullName>
    </submittedName>
</protein>
<comment type="caution">
    <text evidence="1">The sequence shown here is derived from an EMBL/GenBank/DDBJ whole genome shotgun (WGS) entry which is preliminary data.</text>
</comment>
<accession>A0ABQ8S8H2</accession>
<reference evidence="1 2" key="1">
    <citation type="journal article" date="2022" name="Allergy">
        <title>Genome assembly and annotation of Periplaneta americana reveal a comprehensive cockroach allergen profile.</title>
        <authorList>
            <person name="Wang L."/>
            <person name="Xiong Q."/>
            <person name="Saelim N."/>
            <person name="Wang L."/>
            <person name="Nong W."/>
            <person name="Wan A.T."/>
            <person name="Shi M."/>
            <person name="Liu X."/>
            <person name="Cao Q."/>
            <person name="Hui J.H.L."/>
            <person name="Sookrung N."/>
            <person name="Leung T.F."/>
            <person name="Tungtrongchitr A."/>
            <person name="Tsui S.K.W."/>
        </authorList>
    </citation>
    <scope>NUCLEOTIDE SEQUENCE [LARGE SCALE GENOMIC DNA]</scope>
    <source>
        <strain evidence="1">PWHHKU_190912</strain>
    </source>
</reference>
<evidence type="ECO:0000313" key="2">
    <source>
        <dbReference type="Proteomes" id="UP001148838"/>
    </source>
</evidence>
<name>A0ABQ8S8H2_PERAM</name>
<dbReference type="Proteomes" id="UP001148838">
    <property type="component" value="Unassembled WGS sequence"/>
</dbReference>
<proteinExistence type="predicted"/>
<sequence>MAGLCEGGNEPLGSLKANELACCLPTHTSYYSLAVAVSSSVGPRGADSHVRKAPPHRPRAPEFAATLAVIRRSLAHSAYIYLNPTSHTFYRRFQKHPVARRGRVTYVTTPAVLIKVRRDSRDGHVMSR</sequence>
<evidence type="ECO:0000313" key="1">
    <source>
        <dbReference type="EMBL" id="KAJ4430174.1"/>
    </source>
</evidence>
<keyword evidence="2" id="KW-1185">Reference proteome</keyword>
<gene>
    <name evidence="1" type="ORF">ANN_22384</name>
</gene>
<dbReference type="EMBL" id="JAJSOF020000033">
    <property type="protein sequence ID" value="KAJ4430174.1"/>
    <property type="molecule type" value="Genomic_DNA"/>
</dbReference>